<feature type="region of interest" description="Disordered" evidence="1">
    <location>
        <begin position="32"/>
        <end position="64"/>
    </location>
</feature>
<sequence>MSTSIYLEVMIENNRKNETRLSLNCCRRLSCTDDSDEDAVCPSNSTDYSRDEERNSSTDGNRIGAQEVEIGGLEVELEHLGFV</sequence>
<name>A0ABD1ZHA7_9MARC</name>
<proteinExistence type="predicted"/>
<evidence type="ECO:0000313" key="3">
    <source>
        <dbReference type="Proteomes" id="UP001605036"/>
    </source>
</evidence>
<keyword evidence="3" id="KW-1185">Reference proteome</keyword>
<gene>
    <name evidence="2" type="ORF">R1flu_018891</name>
</gene>
<organism evidence="2 3">
    <name type="scientific">Riccia fluitans</name>
    <dbReference type="NCBI Taxonomy" id="41844"/>
    <lineage>
        <taxon>Eukaryota</taxon>
        <taxon>Viridiplantae</taxon>
        <taxon>Streptophyta</taxon>
        <taxon>Embryophyta</taxon>
        <taxon>Marchantiophyta</taxon>
        <taxon>Marchantiopsida</taxon>
        <taxon>Marchantiidae</taxon>
        <taxon>Marchantiales</taxon>
        <taxon>Ricciaceae</taxon>
        <taxon>Riccia</taxon>
    </lineage>
</organism>
<accession>A0ABD1ZHA7</accession>
<dbReference type="Proteomes" id="UP001605036">
    <property type="component" value="Unassembled WGS sequence"/>
</dbReference>
<dbReference type="EMBL" id="JBHFFA010000001">
    <property type="protein sequence ID" value="KAL2650763.1"/>
    <property type="molecule type" value="Genomic_DNA"/>
</dbReference>
<reference evidence="2 3" key="1">
    <citation type="submission" date="2024-09" db="EMBL/GenBank/DDBJ databases">
        <title>Chromosome-scale assembly of Riccia fluitans.</title>
        <authorList>
            <person name="Paukszto L."/>
            <person name="Sawicki J."/>
            <person name="Karawczyk K."/>
            <person name="Piernik-Szablinska J."/>
            <person name="Szczecinska M."/>
            <person name="Mazdziarz M."/>
        </authorList>
    </citation>
    <scope>NUCLEOTIDE SEQUENCE [LARGE SCALE GENOMIC DNA]</scope>
    <source>
        <strain evidence="2">Rf_01</strain>
        <tissue evidence="2">Aerial parts of the thallus</tissue>
    </source>
</reference>
<evidence type="ECO:0000313" key="2">
    <source>
        <dbReference type="EMBL" id="KAL2650763.1"/>
    </source>
</evidence>
<comment type="caution">
    <text evidence="2">The sequence shown here is derived from an EMBL/GenBank/DDBJ whole genome shotgun (WGS) entry which is preliminary data.</text>
</comment>
<dbReference type="AlphaFoldDB" id="A0ABD1ZHA7"/>
<evidence type="ECO:0000256" key="1">
    <source>
        <dbReference type="SAM" id="MobiDB-lite"/>
    </source>
</evidence>
<protein>
    <submittedName>
        <fullName evidence="2">Uncharacterized protein</fullName>
    </submittedName>
</protein>